<sequence>MNRITALFTQSNSPILNIYYTAGYPALSDTLPILTYLEKSGVDMVEIGMPYSDPVADGPTIQQSNDIALSNGMSVKLLFEQLQEMRKKVGLPVLLMGYLNPVLQYGIEAFCRKCKEIGVDGVILPDMPMSVYLDEYKAIFDSYGLLNIFLITPQTSIERIRQIDQVSDGFIYMVSSASVTGATSGIREATENYFKRIKEMKLKTPTMIGFGISDKKSFDTASSYANGAIIGSAFVKALQQSSDLEKDIASFVSSIKG</sequence>
<dbReference type="InterPro" id="IPR002028">
    <property type="entry name" value="Trp_synthase_suA"/>
</dbReference>
<dbReference type="PANTHER" id="PTHR43406">
    <property type="entry name" value="TRYPTOPHAN SYNTHASE, ALPHA CHAIN"/>
    <property type="match status" value="1"/>
</dbReference>
<dbReference type="PROSITE" id="PS00167">
    <property type="entry name" value="TRP_SYNTHASE_ALPHA"/>
    <property type="match status" value="1"/>
</dbReference>
<evidence type="ECO:0000313" key="11">
    <source>
        <dbReference type="Proteomes" id="UP001168528"/>
    </source>
</evidence>
<comment type="catalytic activity">
    <reaction evidence="7 8">
        <text>(1S,2R)-1-C-(indol-3-yl)glycerol 3-phosphate + L-serine = D-glyceraldehyde 3-phosphate + L-tryptophan + H2O</text>
        <dbReference type="Rhea" id="RHEA:10532"/>
        <dbReference type="ChEBI" id="CHEBI:15377"/>
        <dbReference type="ChEBI" id="CHEBI:33384"/>
        <dbReference type="ChEBI" id="CHEBI:57912"/>
        <dbReference type="ChEBI" id="CHEBI:58866"/>
        <dbReference type="ChEBI" id="CHEBI:59776"/>
        <dbReference type="EC" id="4.2.1.20"/>
    </reaction>
</comment>
<dbReference type="InterPro" id="IPR011060">
    <property type="entry name" value="RibuloseP-bd_barrel"/>
</dbReference>
<dbReference type="Gene3D" id="3.20.20.70">
    <property type="entry name" value="Aldolase class I"/>
    <property type="match status" value="1"/>
</dbReference>
<gene>
    <name evidence="8 10" type="primary">trpA</name>
    <name evidence="10" type="ORF">Q0590_36870</name>
</gene>
<dbReference type="GO" id="GO:0016787">
    <property type="term" value="F:hydrolase activity"/>
    <property type="evidence" value="ECO:0007669"/>
    <property type="project" value="UniProtKB-KW"/>
</dbReference>
<keyword evidence="6 8" id="KW-0456">Lyase</keyword>
<feature type="active site" description="Proton acceptor" evidence="8">
    <location>
        <position position="57"/>
    </location>
</feature>
<evidence type="ECO:0000256" key="6">
    <source>
        <dbReference type="ARBA" id="ARBA00023239"/>
    </source>
</evidence>
<dbReference type="RefSeq" id="WP_302042696.1">
    <property type="nucleotide sequence ID" value="NZ_JAUKPO010000116.1"/>
</dbReference>
<dbReference type="CDD" id="cd04724">
    <property type="entry name" value="Tryptophan_synthase_alpha"/>
    <property type="match status" value="1"/>
</dbReference>
<dbReference type="EC" id="4.2.1.20" evidence="8"/>
<organism evidence="10 11">
    <name type="scientific">Rhodocytophaga aerolata</name>
    <dbReference type="NCBI Taxonomy" id="455078"/>
    <lineage>
        <taxon>Bacteria</taxon>
        <taxon>Pseudomonadati</taxon>
        <taxon>Bacteroidota</taxon>
        <taxon>Cytophagia</taxon>
        <taxon>Cytophagales</taxon>
        <taxon>Rhodocytophagaceae</taxon>
        <taxon>Rhodocytophaga</taxon>
    </lineage>
</organism>
<dbReference type="GO" id="GO:0004834">
    <property type="term" value="F:tryptophan synthase activity"/>
    <property type="evidence" value="ECO:0007669"/>
    <property type="project" value="UniProtKB-EC"/>
</dbReference>
<keyword evidence="11" id="KW-1185">Reference proteome</keyword>
<evidence type="ECO:0000256" key="3">
    <source>
        <dbReference type="ARBA" id="ARBA00022605"/>
    </source>
</evidence>
<accession>A0ABT8RJC6</accession>
<evidence type="ECO:0000256" key="8">
    <source>
        <dbReference type="HAMAP-Rule" id="MF_00131"/>
    </source>
</evidence>
<dbReference type="InterPro" id="IPR018204">
    <property type="entry name" value="Trp_synthase_alpha_AS"/>
</dbReference>
<comment type="caution">
    <text evidence="10">The sequence shown here is derived from an EMBL/GenBank/DDBJ whole genome shotgun (WGS) entry which is preliminary data.</text>
</comment>
<evidence type="ECO:0000256" key="5">
    <source>
        <dbReference type="ARBA" id="ARBA00023141"/>
    </source>
</evidence>
<keyword evidence="4 8" id="KW-0822">Tryptophan biosynthesis</keyword>
<feature type="active site" description="Proton acceptor" evidence="8">
    <location>
        <position position="46"/>
    </location>
</feature>
<keyword evidence="10" id="KW-0378">Hydrolase</keyword>
<dbReference type="Proteomes" id="UP001168528">
    <property type="component" value="Unassembled WGS sequence"/>
</dbReference>
<keyword evidence="5 8" id="KW-0057">Aromatic amino acid biosynthesis</keyword>
<comment type="pathway">
    <text evidence="1 8">Amino-acid biosynthesis; L-tryptophan biosynthesis; L-tryptophan from chorismate: step 5/5.</text>
</comment>
<protein>
    <recommendedName>
        <fullName evidence="8">Tryptophan synthase alpha chain</fullName>
        <ecNumber evidence="8">4.2.1.20</ecNumber>
    </recommendedName>
</protein>
<proteinExistence type="inferred from homology"/>
<evidence type="ECO:0000256" key="1">
    <source>
        <dbReference type="ARBA" id="ARBA00004733"/>
    </source>
</evidence>
<dbReference type="NCBIfam" id="TIGR00262">
    <property type="entry name" value="trpA"/>
    <property type="match status" value="1"/>
</dbReference>
<evidence type="ECO:0000256" key="7">
    <source>
        <dbReference type="ARBA" id="ARBA00049047"/>
    </source>
</evidence>
<dbReference type="InterPro" id="IPR013785">
    <property type="entry name" value="Aldolase_TIM"/>
</dbReference>
<dbReference type="PANTHER" id="PTHR43406:SF1">
    <property type="entry name" value="TRYPTOPHAN SYNTHASE ALPHA CHAIN, CHLOROPLASTIC"/>
    <property type="match status" value="1"/>
</dbReference>
<comment type="function">
    <text evidence="8">The alpha subunit is responsible for the aldol cleavage of indoleglycerol phosphate to indole and glyceraldehyde 3-phosphate.</text>
</comment>
<evidence type="ECO:0000256" key="2">
    <source>
        <dbReference type="ARBA" id="ARBA00011270"/>
    </source>
</evidence>
<evidence type="ECO:0000256" key="9">
    <source>
        <dbReference type="RuleBase" id="RU003662"/>
    </source>
</evidence>
<evidence type="ECO:0000256" key="4">
    <source>
        <dbReference type="ARBA" id="ARBA00022822"/>
    </source>
</evidence>
<dbReference type="EMBL" id="JAUKPO010000116">
    <property type="protein sequence ID" value="MDO1451901.1"/>
    <property type="molecule type" value="Genomic_DNA"/>
</dbReference>
<dbReference type="SUPFAM" id="SSF51366">
    <property type="entry name" value="Ribulose-phoshate binding barrel"/>
    <property type="match status" value="1"/>
</dbReference>
<name>A0ABT8RJC6_9BACT</name>
<dbReference type="Pfam" id="PF00290">
    <property type="entry name" value="Trp_syntA"/>
    <property type="match status" value="1"/>
</dbReference>
<comment type="similarity">
    <text evidence="8 9">Belongs to the TrpA family.</text>
</comment>
<reference evidence="10" key="1">
    <citation type="submission" date="2023-07" db="EMBL/GenBank/DDBJ databases">
        <title>The genome sequence of Rhodocytophaga aerolata KACC 12507.</title>
        <authorList>
            <person name="Zhang X."/>
        </authorList>
    </citation>
    <scope>NUCLEOTIDE SEQUENCE</scope>
    <source>
        <strain evidence="10">KACC 12507</strain>
    </source>
</reference>
<dbReference type="HAMAP" id="MF_00131">
    <property type="entry name" value="Trp_synth_alpha"/>
    <property type="match status" value="1"/>
</dbReference>
<comment type="subunit">
    <text evidence="2 8">Tetramer of two alpha and two beta chains.</text>
</comment>
<evidence type="ECO:0000313" key="10">
    <source>
        <dbReference type="EMBL" id="MDO1451901.1"/>
    </source>
</evidence>
<keyword evidence="3 8" id="KW-0028">Amino-acid biosynthesis</keyword>